<evidence type="ECO:0000256" key="1">
    <source>
        <dbReference type="ARBA" id="ARBA00009741"/>
    </source>
</evidence>
<sequence>MDWIEVTIFTTTAGIDPVEGVLEDLGIEGYALEDAADFEEFLQDTEIYWDYVDEKLCEELRGQETKLKVYIEDSDDGRAQIAALNDRLAALKATDTDDVLGRLVTEQSVTRQEDWEWGWKQYFKPFPVGEKFLIKPSWETVDDPGARQILEIDPASSFGTGTHDTTQLCITMLEKTVKGGEKLLDMGTGSGILAIAAGMLGANPEVAVDIDEHCLTCALENAERNGVTIKKTLHGDALRDDKLAEEIGGGYDIICANIVADIIIGMAPMFFEKLKEGGTLITSGIIEERADEVGQALEQAGFRLTDRQVSNGWAAFTAVR</sequence>
<evidence type="ECO:0000256" key="5">
    <source>
        <dbReference type="ARBA" id="ARBA00022691"/>
    </source>
</evidence>
<organism evidence="7 8">
    <name type="scientific">Butyricicoccus pullicaecorum</name>
    <dbReference type="NCBI Taxonomy" id="501571"/>
    <lineage>
        <taxon>Bacteria</taxon>
        <taxon>Bacillati</taxon>
        <taxon>Bacillota</taxon>
        <taxon>Clostridia</taxon>
        <taxon>Eubacteriales</taxon>
        <taxon>Butyricicoccaceae</taxon>
        <taxon>Butyricicoccus</taxon>
    </lineage>
</organism>
<keyword evidence="5 6" id="KW-0949">S-adenosyl-L-methionine</keyword>
<evidence type="ECO:0000313" key="8">
    <source>
        <dbReference type="Proteomes" id="UP000195897"/>
    </source>
</evidence>
<dbReference type="Pfam" id="PF06325">
    <property type="entry name" value="PrmA"/>
    <property type="match status" value="1"/>
</dbReference>
<feature type="binding site" evidence="6">
    <location>
        <position position="166"/>
    </location>
    <ligand>
        <name>S-adenosyl-L-methionine</name>
        <dbReference type="ChEBI" id="CHEBI:59789"/>
    </ligand>
</feature>
<comment type="caution">
    <text evidence="7">The sequence shown here is derived from an EMBL/GenBank/DDBJ whole genome shotgun (WGS) entry which is preliminary data.</text>
</comment>
<protein>
    <recommendedName>
        <fullName evidence="6">Ribosomal protein L11 methyltransferase</fullName>
        <shortName evidence="6">L11 Mtase</shortName>
        <ecNumber evidence="6">2.1.1.-</ecNumber>
    </recommendedName>
</protein>
<feature type="binding site" evidence="6">
    <location>
        <position position="209"/>
    </location>
    <ligand>
        <name>S-adenosyl-L-methionine</name>
        <dbReference type="ChEBI" id="CHEBI:59789"/>
    </ligand>
</feature>
<dbReference type="HAMAP" id="MF_00735">
    <property type="entry name" value="Methyltr_PrmA"/>
    <property type="match status" value="1"/>
</dbReference>
<comment type="subcellular location">
    <subcellularLocation>
        <location evidence="6">Cytoplasm</location>
    </subcellularLocation>
</comment>
<comment type="function">
    <text evidence="6">Methylates ribosomal protein L11.</text>
</comment>
<proteinExistence type="inferred from homology"/>
<dbReference type="SUPFAM" id="SSF53335">
    <property type="entry name" value="S-adenosyl-L-methionine-dependent methyltransferases"/>
    <property type="match status" value="1"/>
</dbReference>
<comment type="catalytic activity">
    <reaction evidence="6">
        <text>L-lysyl-[protein] + 3 S-adenosyl-L-methionine = N(6),N(6),N(6)-trimethyl-L-lysyl-[protein] + 3 S-adenosyl-L-homocysteine + 3 H(+)</text>
        <dbReference type="Rhea" id="RHEA:54192"/>
        <dbReference type="Rhea" id="RHEA-COMP:9752"/>
        <dbReference type="Rhea" id="RHEA-COMP:13826"/>
        <dbReference type="ChEBI" id="CHEBI:15378"/>
        <dbReference type="ChEBI" id="CHEBI:29969"/>
        <dbReference type="ChEBI" id="CHEBI:57856"/>
        <dbReference type="ChEBI" id="CHEBI:59789"/>
        <dbReference type="ChEBI" id="CHEBI:61961"/>
    </reaction>
</comment>
<dbReference type="InterPro" id="IPR004498">
    <property type="entry name" value="Ribosomal_PrmA_MeTrfase"/>
</dbReference>
<dbReference type="GO" id="GO:0005840">
    <property type="term" value="C:ribosome"/>
    <property type="evidence" value="ECO:0007669"/>
    <property type="project" value="UniProtKB-KW"/>
</dbReference>
<keyword evidence="3 6" id="KW-0489">Methyltransferase</keyword>
<dbReference type="EMBL" id="NFKK01000004">
    <property type="protein sequence ID" value="OUP53446.1"/>
    <property type="molecule type" value="Genomic_DNA"/>
</dbReference>
<accession>A0A1Y4L9N9</accession>
<dbReference type="InterPro" id="IPR029063">
    <property type="entry name" value="SAM-dependent_MTases_sf"/>
</dbReference>
<keyword evidence="4 6" id="KW-0808">Transferase</keyword>
<reference evidence="8" key="1">
    <citation type="submission" date="2017-04" db="EMBL/GenBank/DDBJ databases">
        <title>Function of individual gut microbiota members based on whole genome sequencing of pure cultures obtained from chicken caecum.</title>
        <authorList>
            <person name="Medvecky M."/>
            <person name="Cejkova D."/>
            <person name="Polansky O."/>
            <person name="Karasova D."/>
            <person name="Kubasova T."/>
            <person name="Cizek A."/>
            <person name="Rychlik I."/>
        </authorList>
    </citation>
    <scope>NUCLEOTIDE SEQUENCE [LARGE SCALE GENOMIC DNA]</scope>
    <source>
        <strain evidence="8">An180</strain>
    </source>
</reference>
<evidence type="ECO:0000256" key="2">
    <source>
        <dbReference type="ARBA" id="ARBA00022490"/>
    </source>
</evidence>
<dbReference type="GO" id="GO:0032259">
    <property type="term" value="P:methylation"/>
    <property type="evidence" value="ECO:0007669"/>
    <property type="project" value="UniProtKB-KW"/>
</dbReference>
<feature type="binding site" evidence="6">
    <location>
        <position position="257"/>
    </location>
    <ligand>
        <name>S-adenosyl-L-methionine</name>
        <dbReference type="ChEBI" id="CHEBI:59789"/>
    </ligand>
</feature>
<dbReference type="EC" id="2.1.1.-" evidence="6"/>
<gene>
    <name evidence="6" type="primary">prmA</name>
    <name evidence="7" type="ORF">B5F17_05410</name>
</gene>
<dbReference type="GO" id="GO:0016279">
    <property type="term" value="F:protein-lysine N-methyltransferase activity"/>
    <property type="evidence" value="ECO:0007669"/>
    <property type="project" value="RHEA"/>
</dbReference>
<evidence type="ECO:0000256" key="3">
    <source>
        <dbReference type="ARBA" id="ARBA00022603"/>
    </source>
</evidence>
<dbReference type="PANTHER" id="PTHR43648:SF1">
    <property type="entry name" value="ELECTRON TRANSFER FLAVOPROTEIN BETA SUBUNIT LYSINE METHYLTRANSFERASE"/>
    <property type="match status" value="1"/>
</dbReference>
<keyword evidence="7" id="KW-0689">Ribosomal protein</keyword>
<dbReference type="GO" id="GO:0005737">
    <property type="term" value="C:cytoplasm"/>
    <property type="evidence" value="ECO:0007669"/>
    <property type="project" value="UniProtKB-SubCell"/>
</dbReference>
<evidence type="ECO:0000256" key="6">
    <source>
        <dbReference type="HAMAP-Rule" id="MF_00735"/>
    </source>
</evidence>
<keyword evidence="7" id="KW-0687">Ribonucleoprotein</keyword>
<dbReference type="RefSeq" id="WP_087371644.1">
    <property type="nucleotide sequence ID" value="NZ_JBKTCX010000007.1"/>
</dbReference>
<dbReference type="InterPro" id="IPR050078">
    <property type="entry name" value="Ribosomal_L11_MeTrfase_PrmA"/>
</dbReference>
<keyword evidence="2 6" id="KW-0963">Cytoplasm</keyword>
<dbReference type="PANTHER" id="PTHR43648">
    <property type="entry name" value="ELECTRON TRANSFER FLAVOPROTEIN BETA SUBUNIT LYSINE METHYLTRANSFERASE"/>
    <property type="match status" value="1"/>
</dbReference>
<name>A0A1Y4L9N9_9FIRM</name>
<evidence type="ECO:0000256" key="4">
    <source>
        <dbReference type="ARBA" id="ARBA00022679"/>
    </source>
</evidence>
<dbReference type="CDD" id="cd02440">
    <property type="entry name" value="AdoMet_MTases"/>
    <property type="match status" value="1"/>
</dbReference>
<dbReference type="Proteomes" id="UP000195897">
    <property type="component" value="Unassembled WGS sequence"/>
</dbReference>
<evidence type="ECO:0000313" key="7">
    <source>
        <dbReference type="EMBL" id="OUP53446.1"/>
    </source>
</evidence>
<dbReference type="NCBIfam" id="TIGR00406">
    <property type="entry name" value="prmA"/>
    <property type="match status" value="1"/>
</dbReference>
<feature type="binding site" evidence="6">
    <location>
        <position position="187"/>
    </location>
    <ligand>
        <name>S-adenosyl-L-methionine</name>
        <dbReference type="ChEBI" id="CHEBI:59789"/>
    </ligand>
</feature>
<dbReference type="Gene3D" id="3.40.50.150">
    <property type="entry name" value="Vaccinia Virus protein VP39"/>
    <property type="match status" value="1"/>
</dbReference>
<dbReference type="AlphaFoldDB" id="A0A1Y4L9N9"/>
<comment type="similarity">
    <text evidence="1 6">Belongs to the methyltransferase superfamily. PrmA family.</text>
</comment>
<dbReference type="PIRSF" id="PIRSF000401">
    <property type="entry name" value="RPL11_MTase"/>
    <property type="match status" value="1"/>
</dbReference>